<dbReference type="Gene3D" id="1.10.490.10">
    <property type="entry name" value="Globins"/>
    <property type="match status" value="1"/>
</dbReference>
<accession>A0A9Q0M3K1</accession>
<dbReference type="PROSITE" id="PS01033">
    <property type="entry name" value="GLOBIN"/>
    <property type="match status" value="1"/>
</dbReference>
<sequence>MGCPLSKSGNDSDNQNQSKTGENKNGEGAVNKPLDPRLPLNVRQKFNLSKSWKGIAREMDMTGVLMFVKLFEDNAELLKLFTSFQELKTKQSQMESMELQEHASKVMGNLDEMISSLDNMDYFITHLHSVGKLHRKLPDFKKEYFFKMEKAFLEAVKEVLQDRYTENMENIYNIIIKLILQTVAEGYENDYD</sequence>
<dbReference type="SUPFAM" id="SSF46458">
    <property type="entry name" value="Globin-like"/>
    <property type="match status" value="1"/>
</dbReference>
<organism evidence="7 8">
    <name type="scientific">Blomia tropicalis</name>
    <name type="common">Mite</name>
    <dbReference type="NCBI Taxonomy" id="40697"/>
    <lineage>
        <taxon>Eukaryota</taxon>
        <taxon>Metazoa</taxon>
        <taxon>Ecdysozoa</taxon>
        <taxon>Arthropoda</taxon>
        <taxon>Chelicerata</taxon>
        <taxon>Arachnida</taxon>
        <taxon>Acari</taxon>
        <taxon>Acariformes</taxon>
        <taxon>Sarcoptiformes</taxon>
        <taxon>Astigmata</taxon>
        <taxon>Glycyphagoidea</taxon>
        <taxon>Echimyopodidae</taxon>
        <taxon>Blomia</taxon>
    </lineage>
</organism>
<keyword evidence="8" id="KW-1185">Reference proteome</keyword>
<protein>
    <recommendedName>
        <fullName evidence="6">Globin domain-containing protein</fullName>
    </recommendedName>
</protein>
<dbReference type="PANTHER" id="PTHR46458:SF5">
    <property type="entry name" value="GLOBIN FAMILY PROFILE DOMAIN-CONTAINING PROTEIN"/>
    <property type="match status" value="1"/>
</dbReference>
<keyword evidence="4" id="KW-0813">Transport</keyword>
<dbReference type="EMBL" id="JAPWDV010000003">
    <property type="protein sequence ID" value="KAJ6218354.1"/>
    <property type="molecule type" value="Genomic_DNA"/>
</dbReference>
<dbReference type="OrthoDB" id="6344802at2759"/>
<dbReference type="GO" id="GO:0019825">
    <property type="term" value="F:oxygen binding"/>
    <property type="evidence" value="ECO:0007669"/>
    <property type="project" value="InterPro"/>
</dbReference>
<reference evidence="7" key="1">
    <citation type="submission" date="2022-12" db="EMBL/GenBank/DDBJ databases">
        <title>Genome assemblies of Blomia tropicalis.</title>
        <authorList>
            <person name="Cui Y."/>
        </authorList>
    </citation>
    <scope>NUCLEOTIDE SEQUENCE</scope>
    <source>
        <tissue evidence="7">Adult mites</tissue>
    </source>
</reference>
<dbReference type="Pfam" id="PF00042">
    <property type="entry name" value="Globin"/>
    <property type="match status" value="1"/>
</dbReference>
<keyword evidence="3" id="KW-0408">Iron</keyword>
<keyword evidence="2" id="KW-0479">Metal-binding</keyword>
<evidence type="ECO:0000256" key="4">
    <source>
        <dbReference type="RuleBase" id="RU000356"/>
    </source>
</evidence>
<feature type="region of interest" description="Disordered" evidence="5">
    <location>
        <begin position="1"/>
        <end position="37"/>
    </location>
</feature>
<comment type="caution">
    <text evidence="7">The sequence shown here is derived from an EMBL/GenBank/DDBJ whole genome shotgun (WGS) entry which is preliminary data.</text>
</comment>
<dbReference type="InterPro" id="IPR009050">
    <property type="entry name" value="Globin-like_sf"/>
</dbReference>
<dbReference type="PANTHER" id="PTHR46458">
    <property type="entry name" value="BLR2807 PROTEIN"/>
    <property type="match status" value="1"/>
</dbReference>
<evidence type="ECO:0000256" key="2">
    <source>
        <dbReference type="ARBA" id="ARBA00022723"/>
    </source>
</evidence>
<dbReference type="InterPro" id="IPR000971">
    <property type="entry name" value="Globin"/>
</dbReference>
<evidence type="ECO:0000313" key="8">
    <source>
        <dbReference type="Proteomes" id="UP001142055"/>
    </source>
</evidence>
<evidence type="ECO:0000256" key="1">
    <source>
        <dbReference type="ARBA" id="ARBA00022617"/>
    </source>
</evidence>
<dbReference type="GO" id="GO:0046872">
    <property type="term" value="F:metal ion binding"/>
    <property type="evidence" value="ECO:0007669"/>
    <property type="project" value="UniProtKB-KW"/>
</dbReference>
<dbReference type="GO" id="GO:0020037">
    <property type="term" value="F:heme binding"/>
    <property type="evidence" value="ECO:0007669"/>
    <property type="project" value="InterPro"/>
</dbReference>
<evidence type="ECO:0000259" key="6">
    <source>
        <dbReference type="PROSITE" id="PS01033"/>
    </source>
</evidence>
<evidence type="ECO:0000313" key="7">
    <source>
        <dbReference type="EMBL" id="KAJ6218354.1"/>
    </source>
</evidence>
<dbReference type="OMA" id="CMFIKLF"/>
<dbReference type="Proteomes" id="UP001142055">
    <property type="component" value="Chromosome 3"/>
</dbReference>
<proteinExistence type="inferred from homology"/>
<dbReference type="AlphaFoldDB" id="A0A9Q0M3K1"/>
<comment type="similarity">
    <text evidence="4">Belongs to the globin family.</text>
</comment>
<name>A0A9Q0M3K1_BLOTA</name>
<dbReference type="GO" id="GO:0005344">
    <property type="term" value="F:oxygen carrier activity"/>
    <property type="evidence" value="ECO:0007669"/>
    <property type="project" value="UniProtKB-KW"/>
</dbReference>
<keyword evidence="1 4" id="KW-0349">Heme</keyword>
<dbReference type="InterPro" id="IPR012292">
    <property type="entry name" value="Globin/Proto"/>
</dbReference>
<feature type="domain" description="Globin" evidence="6">
    <location>
        <begin position="39"/>
        <end position="188"/>
    </location>
</feature>
<gene>
    <name evidence="7" type="ORF">RDWZM_009511</name>
</gene>
<keyword evidence="4" id="KW-0561">Oxygen transport</keyword>
<feature type="compositionally biased region" description="Polar residues" evidence="5">
    <location>
        <begin position="7"/>
        <end position="20"/>
    </location>
</feature>
<dbReference type="InterPro" id="IPR050532">
    <property type="entry name" value="Globin-like_OT"/>
</dbReference>
<evidence type="ECO:0000256" key="5">
    <source>
        <dbReference type="SAM" id="MobiDB-lite"/>
    </source>
</evidence>
<evidence type="ECO:0000256" key="3">
    <source>
        <dbReference type="ARBA" id="ARBA00023004"/>
    </source>
</evidence>